<keyword evidence="4" id="KW-1185">Reference proteome</keyword>
<gene>
    <name evidence="3" type="ORF">KSX_19290</name>
</gene>
<protein>
    <submittedName>
        <fullName evidence="3">Uncharacterized protein</fullName>
    </submittedName>
</protein>
<dbReference type="EMBL" id="BNJF01000001">
    <property type="protein sequence ID" value="GHO43766.1"/>
    <property type="molecule type" value="Genomic_DNA"/>
</dbReference>
<dbReference type="RefSeq" id="WP_220193224.1">
    <property type="nucleotide sequence ID" value="NZ_BNJF01000001.1"/>
</dbReference>
<organism evidence="3 4">
    <name type="scientific">Ktedonospora formicarum</name>
    <dbReference type="NCBI Taxonomy" id="2778364"/>
    <lineage>
        <taxon>Bacteria</taxon>
        <taxon>Bacillati</taxon>
        <taxon>Chloroflexota</taxon>
        <taxon>Ktedonobacteria</taxon>
        <taxon>Ktedonobacterales</taxon>
        <taxon>Ktedonobacteraceae</taxon>
        <taxon>Ktedonospora</taxon>
    </lineage>
</organism>
<dbReference type="AlphaFoldDB" id="A0A8J3MRG7"/>
<evidence type="ECO:0000256" key="1">
    <source>
        <dbReference type="SAM" id="Coils"/>
    </source>
</evidence>
<keyword evidence="1" id="KW-0175">Coiled coil</keyword>
<proteinExistence type="predicted"/>
<feature type="region of interest" description="Disordered" evidence="2">
    <location>
        <begin position="28"/>
        <end position="51"/>
    </location>
</feature>
<evidence type="ECO:0000313" key="3">
    <source>
        <dbReference type="EMBL" id="GHO43766.1"/>
    </source>
</evidence>
<reference evidence="3" key="1">
    <citation type="submission" date="2020-10" db="EMBL/GenBank/DDBJ databases">
        <title>Taxonomic study of unclassified bacteria belonging to the class Ktedonobacteria.</title>
        <authorList>
            <person name="Yabe S."/>
            <person name="Wang C.M."/>
            <person name="Zheng Y."/>
            <person name="Sakai Y."/>
            <person name="Cavaletti L."/>
            <person name="Monciardini P."/>
            <person name="Donadio S."/>
        </authorList>
    </citation>
    <scope>NUCLEOTIDE SEQUENCE</scope>
    <source>
        <strain evidence="3">SOSP1-1</strain>
    </source>
</reference>
<comment type="caution">
    <text evidence="3">The sequence shown here is derived from an EMBL/GenBank/DDBJ whole genome shotgun (WGS) entry which is preliminary data.</text>
</comment>
<evidence type="ECO:0000313" key="4">
    <source>
        <dbReference type="Proteomes" id="UP000612362"/>
    </source>
</evidence>
<name>A0A8J3MRG7_9CHLR</name>
<accession>A0A8J3MRG7</accession>
<feature type="coiled-coil region" evidence="1">
    <location>
        <begin position="154"/>
        <end position="181"/>
    </location>
</feature>
<evidence type="ECO:0000256" key="2">
    <source>
        <dbReference type="SAM" id="MobiDB-lite"/>
    </source>
</evidence>
<dbReference type="Proteomes" id="UP000612362">
    <property type="component" value="Unassembled WGS sequence"/>
</dbReference>
<sequence>MNMRFEGDEAQRDTNARLAQWLLQLMRETERESSPPGEALETPSIEKSSRRESRLETQLELQMNESYHLRFYQQLPDFALAQLRGDEHATIQYASLLYHLAGCAECHQAYLEIYNALGEALGETKVHASHMVYGSRATSVTPQRMLGHLCRALISQAEAVLKQARREHKDEDQTARSLLQTALRVSARINQSSLRQHATQDLVRVALLFGGPEAPRSTTDPNVFQYSPVLTGVGTRTKTVRRADMLNRQTEEPTIHLQAKGLNGSISQMGRTLELRLQRLAPELIGHHLLITVLLGSLIEPVRWRGGNPLAIRSESAVDEDGTLIMSLGETDLDLSDPEEHNLLETLFMLLEARVSE</sequence>